<evidence type="ECO:0008006" key="2">
    <source>
        <dbReference type="Google" id="ProtNLM"/>
    </source>
</evidence>
<dbReference type="AlphaFoldDB" id="A0A1X7TVI5"/>
<evidence type="ECO:0000313" key="1">
    <source>
        <dbReference type="EnsemblMetazoa" id="Aqu2.1.19227_001"/>
    </source>
</evidence>
<accession>A0A1X7TVI5</accession>
<dbReference type="InterPro" id="IPR036116">
    <property type="entry name" value="FN3_sf"/>
</dbReference>
<dbReference type="InParanoid" id="A0A1X7TVI5"/>
<reference evidence="1" key="1">
    <citation type="submission" date="2017-05" db="UniProtKB">
        <authorList>
            <consortium name="EnsemblMetazoa"/>
        </authorList>
    </citation>
    <scope>IDENTIFICATION</scope>
</reference>
<organism evidence="1">
    <name type="scientific">Amphimedon queenslandica</name>
    <name type="common">Sponge</name>
    <dbReference type="NCBI Taxonomy" id="400682"/>
    <lineage>
        <taxon>Eukaryota</taxon>
        <taxon>Metazoa</taxon>
        <taxon>Porifera</taxon>
        <taxon>Demospongiae</taxon>
        <taxon>Heteroscleromorpha</taxon>
        <taxon>Haplosclerida</taxon>
        <taxon>Niphatidae</taxon>
        <taxon>Amphimedon</taxon>
    </lineage>
</organism>
<name>A0A1X7TVI5_AMPQE</name>
<dbReference type="SUPFAM" id="SSF49265">
    <property type="entry name" value="Fibronectin type III"/>
    <property type="match status" value="1"/>
</dbReference>
<sequence>LSCPPSSEITEIQNFRLCNGSTLSIKFNVSESCNNIISQVFLYIYQYSTSFGGNARSHVSWEYFQYSDILCGITARLGSPLIINVDGFNRTNLLQIRLREIFSGSSETCSNTFHVFLDYTGFLGPPVSINSYSDSCSTIGVTWSDPNYQCGIEPVYYNLSIYDDITDSLVTTVAVYDTSYQFVDSNLFRHCYTYVITGVNELGEGISNNDTFSYQRVPRLVVQDTTLEISNYTQDMAIMQYHTQVTLECTGEAPENATVIIECNGTGVVYDDTALVEYAKQPNNITGSVPVPQYQQCTLSVVFSNEAGSSEPFILAF</sequence>
<dbReference type="EnsemblMetazoa" id="Aqu2.1.19227_001">
    <property type="protein sequence ID" value="Aqu2.1.19227_001"/>
    <property type="gene ID" value="Aqu2.1.19227"/>
</dbReference>
<proteinExistence type="predicted"/>
<protein>
    <recommendedName>
        <fullName evidence="2">Fibronectin type-III domain-containing protein</fullName>
    </recommendedName>
</protein>